<evidence type="ECO:0008006" key="6">
    <source>
        <dbReference type="Google" id="ProtNLM"/>
    </source>
</evidence>
<feature type="compositionally biased region" description="Polar residues" evidence="1">
    <location>
        <begin position="486"/>
        <end position="496"/>
    </location>
</feature>
<dbReference type="Proteomes" id="UP000198424">
    <property type="component" value="Unassembled WGS sequence"/>
</dbReference>
<dbReference type="Gene3D" id="1.25.40.390">
    <property type="match status" value="1"/>
</dbReference>
<evidence type="ECO:0000313" key="2">
    <source>
        <dbReference type="EMBL" id="KFF17532.1"/>
    </source>
</evidence>
<dbReference type="EMBL" id="MUGY01000055">
    <property type="protein sequence ID" value="OXA85630.1"/>
    <property type="molecule type" value="Genomic_DNA"/>
</dbReference>
<comment type="caution">
    <text evidence="2">The sequence shown here is derived from an EMBL/GenBank/DDBJ whole genome shotgun (WGS) entry which is preliminary data.</text>
</comment>
<dbReference type="RefSeq" id="WP_035620425.1">
    <property type="nucleotide sequence ID" value="NZ_JBEWQG010000005.1"/>
</dbReference>
<protein>
    <recommendedName>
        <fullName evidence="6">SusD/RagB family nutrient-binding outer membrane lipoprotein</fullName>
    </recommendedName>
</protein>
<dbReference type="eggNOG" id="COG4198">
    <property type="taxonomic scope" value="Bacteria"/>
</dbReference>
<dbReference type="InterPro" id="IPR024302">
    <property type="entry name" value="SusD-like"/>
</dbReference>
<feature type="region of interest" description="Disordered" evidence="1">
    <location>
        <begin position="486"/>
        <end position="523"/>
    </location>
</feature>
<dbReference type="InterPro" id="IPR011990">
    <property type="entry name" value="TPR-like_helical_dom_sf"/>
</dbReference>
<reference evidence="3 5" key="2">
    <citation type="submission" date="2016-11" db="EMBL/GenBank/DDBJ databases">
        <title>Whole genomes of Flavobacteriaceae.</title>
        <authorList>
            <person name="Stine C."/>
            <person name="Li C."/>
            <person name="Tadesse D."/>
        </authorList>
    </citation>
    <scope>NUCLEOTIDE SEQUENCE [LARGE SCALE GENOMIC DNA]</scope>
    <source>
        <strain evidence="3 5">ATCC 29551</strain>
    </source>
</reference>
<evidence type="ECO:0000313" key="5">
    <source>
        <dbReference type="Proteomes" id="UP000198424"/>
    </source>
</evidence>
<dbReference type="STRING" id="991.IW20_07485"/>
<organism evidence="2 4">
    <name type="scientific">Flavobacterium hydatis</name>
    <name type="common">Cytophaga aquatilis</name>
    <dbReference type="NCBI Taxonomy" id="991"/>
    <lineage>
        <taxon>Bacteria</taxon>
        <taxon>Pseudomonadati</taxon>
        <taxon>Bacteroidota</taxon>
        <taxon>Flavobacteriia</taxon>
        <taxon>Flavobacteriales</taxon>
        <taxon>Flavobacteriaceae</taxon>
        <taxon>Flavobacterium</taxon>
    </lineage>
</organism>
<dbReference type="EMBL" id="JPRM01000009">
    <property type="protein sequence ID" value="KFF17532.1"/>
    <property type="molecule type" value="Genomic_DNA"/>
</dbReference>
<gene>
    <name evidence="3" type="ORF">B0A62_24420</name>
    <name evidence="2" type="ORF">IW20_07485</name>
</gene>
<dbReference type="Proteomes" id="UP000028712">
    <property type="component" value="Unassembled WGS sequence"/>
</dbReference>
<reference evidence="2 4" key="1">
    <citation type="submission" date="2014-07" db="EMBL/GenBank/DDBJ databases">
        <title>Genome of Flavobacterium hydatis DSM 2063.</title>
        <authorList>
            <person name="Pipes S.E."/>
            <person name="Stropko S.J."/>
            <person name="Newman J.D."/>
        </authorList>
    </citation>
    <scope>NUCLEOTIDE SEQUENCE [LARGE SCALE GENOMIC DNA]</scope>
    <source>
        <strain evidence="2 4">DSM 2063</strain>
    </source>
</reference>
<dbReference type="SUPFAM" id="SSF48452">
    <property type="entry name" value="TPR-like"/>
    <property type="match status" value="1"/>
</dbReference>
<sequence>MISNKIKRSAICLSLLAAFSCTDNFEEINTNPVGASPADLEQNFNNIKSLFVPSFNRMYISDITWQYQEQQSLQGDAWSGYMITPNPFKYIEINNNYVLNDYFNTRAWDDAYLNIISYLYKVEQRAKGKYDNFYSWSLIIKTVAMARITDMYGPAVYSSYGTEGAALYDSQQEIYTHMFKDLDFAVNDLTAREKAGEKSVFTGTDLSSYDGKYLQWIKYANSMRLRLAMRISKIDPALAKVEAEKAINHPFGVLETNGDVMKIKSPVDLNVIDQMSHAWGGLFMGADMESILGGYDDPRIAKYWETSAIAPGEYKGVRTGIVYPNNTTYAKFSQTGPRTRTGEVTWMSTAEVYFLRAEGALRGWDMKGDAKTLYERGIKASFEQNGVAGADAYIADNTKTAKDYVDLIEPKNNTPAINNVTVAWGADREINLQKIITQKWIATYPDGQEAWSEYRRTGYPKLFRINNNQSGGIISTEFGVRRMQFSQSEKANNPQGVASGLAKLGGPDNGGTRLWWDTTGPNF</sequence>
<accession>A0A086ALG8</accession>
<dbReference type="OrthoDB" id="725917at2"/>
<evidence type="ECO:0000256" key="1">
    <source>
        <dbReference type="SAM" id="MobiDB-lite"/>
    </source>
</evidence>
<dbReference type="Pfam" id="PF12741">
    <property type="entry name" value="SusD-like"/>
    <property type="match status" value="1"/>
</dbReference>
<name>A0A086ALG8_FLAHY</name>
<keyword evidence="5" id="KW-1185">Reference proteome</keyword>
<dbReference type="PROSITE" id="PS51257">
    <property type="entry name" value="PROKAR_LIPOPROTEIN"/>
    <property type="match status" value="1"/>
</dbReference>
<evidence type="ECO:0000313" key="4">
    <source>
        <dbReference type="Proteomes" id="UP000028712"/>
    </source>
</evidence>
<evidence type="ECO:0000313" key="3">
    <source>
        <dbReference type="EMBL" id="OXA85630.1"/>
    </source>
</evidence>
<proteinExistence type="predicted"/>
<dbReference type="AlphaFoldDB" id="A0A086ALG8"/>